<evidence type="ECO:0000313" key="1">
    <source>
        <dbReference type="EMBL" id="OCH93821.1"/>
    </source>
</evidence>
<keyword evidence="2" id="KW-1185">Reference proteome</keyword>
<accession>A0A8E2DQI4</accession>
<dbReference type="EMBL" id="KV722350">
    <property type="protein sequence ID" value="OCH93821.1"/>
    <property type="molecule type" value="Genomic_DNA"/>
</dbReference>
<dbReference type="OrthoDB" id="2104739at2759"/>
<feature type="non-terminal residue" evidence="1">
    <location>
        <position position="1"/>
    </location>
</feature>
<evidence type="ECO:0000313" key="2">
    <source>
        <dbReference type="Proteomes" id="UP000250043"/>
    </source>
</evidence>
<dbReference type="Proteomes" id="UP000250043">
    <property type="component" value="Unassembled WGS sequence"/>
</dbReference>
<sequence length="95" mass="10616">YQPLLNQFPKKITFNSNAFVDEKTGEKCQFPIPDRKLLALHSGSCARVFHLSGAAEYVQKVLRDIEETKILASDDGSADLLHNALLSRISFPLID</sequence>
<proteinExistence type="predicted"/>
<name>A0A8E2DQI4_9APHY</name>
<dbReference type="AlphaFoldDB" id="A0A8E2DQI4"/>
<organism evidence="1 2">
    <name type="scientific">Obba rivulosa</name>
    <dbReference type="NCBI Taxonomy" id="1052685"/>
    <lineage>
        <taxon>Eukaryota</taxon>
        <taxon>Fungi</taxon>
        <taxon>Dikarya</taxon>
        <taxon>Basidiomycota</taxon>
        <taxon>Agaricomycotina</taxon>
        <taxon>Agaricomycetes</taxon>
        <taxon>Polyporales</taxon>
        <taxon>Gelatoporiaceae</taxon>
        <taxon>Obba</taxon>
    </lineage>
</organism>
<reference evidence="1 2" key="1">
    <citation type="submission" date="2016-07" db="EMBL/GenBank/DDBJ databases">
        <title>Draft genome of the white-rot fungus Obba rivulosa 3A-2.</title>
        <authorList>
            <consortium name="DOE Joint Genome Institute"/>
            <person name="Miettinen O."/>
            <person name="Riley R."/>
            <person name="Acob R."/>
            <person name="Barry K."/>
            <person name="Cullen D."/>
            <person name="De Vries R."/>
            <person name="Hainaut M."/>
            <person name="Hatakka A."/>
            <person name="Henrissat B."/>
            <person name="Hilden K."/>
            <person name="Kuo R."/>
            <person name="Labutti K."/>
            <person name="Lipzen A."/>
            <person name="Makela M.R."/>
            <person name="Sandor L."/>
            <person name="Spatafora J.W."/>
            <person name="Grigoriev I.V."/>
            <person name="Hibbett D.S."/>
        </authorList>
    </citation>
    <scope>NUCLEOTIDE SEQUENCE [LARGE SCALE GENOMIC DNA]</scope>
    <source>
        <strain evidence="1 2">3A-2</strain>
    </source>
</reference>
<gene>
    <name evidence="1" type="ORF">OBBRIDRAFT_724074</name>
</gene>
<protein>
    <submittedName>
        <fullName evidence="1">Uncharacterized protein</fullName>
    </submittedName>
</protein>